<organism evidence="1">
    <name type="scientific">bioreactor metagenome</name>
    <dbReference type="NCBI Taxonomy" id="1076179"/>
    <lineage>
        <taxon>unclassified sequences</taxon>
        <taxon>metagenomes</taxon>
        <taxon>ecological metagenomes</taxon>
    </lineage>
</organism>
<gene>
    <name evidence="1" type="ORF">SDC9_12849</name>
</gene>
<dbReference type="InterPro" id="IPR012657">
    <property type="entry name" value="23S_rRNA-intervening_sequence"/>
</dbReference>
<dbReference type="InterPro" id="IPR036583">
    <property type="entry name" value="23S_rRNA_IVS_sf"/>
</dbReference>
<dbReference type="PANTHER" id="PTHR38471:SF2">
    <property type="entry name" value="FOUR HELIX BUNDLE PROTEIN"/>
    <property type="match status" value="1"/>
</dbReference>
<accession>A0A644TKF5</accession>
<evidence type="ECO:0008006" key="2">
    <source>
        <dbReference type="Google" id="ProtNLM"/>
    </source>
</evidence>
<dbReference type="Gene3D" id="1.20.1440.60">
    <property type="entry name" value="23S rRNA-intervening sequence"/>
    <property type="match status" value="1"/>
</dbReference>
<reference evidence="1" key="1">
    <citation type="submission" date="2019-08" db="EMBL/GenBank/DDBJ databases">
        <authorList>
            <person name="Kucharzyk K."/>
            <person name="Murdoch R.W."/>
            <person name="Higgins S."/>
            <person name="Loffler F."/>
        </authorList>
    </citation>
    <scope>NUCLEOTIDE SEQUENCE</scope>
</reference>
<dbReference type="EMBL" id="VSSQ01000035">
    <property type="protein sequence ID" value="MPL67159.1"/>
    <property type="molecule type" value="Genomic_DNA"/>
</dbReference>
<protein>
    <recommendedName>
        <fullName evidence="2">Four helix bundle protein</fullName>
    </recommendedName>
</protein>
<dbReference type="NCBIfam" id="TIGR02436">
    <property type="entry name" value="four helix bundle protein"/>
    <property type="match status" value="1"/>
</dbReference>
<comment type="caution">
    <text evidence="1">The sequence shown here is derived from an EMBL/GenBank/DDBJ whole genome shotgun (WGS) entry which is preliminary data.</text>
</comment>
<sequence>MAQKLLEELSEDLAVDVYKIAKQLQTNKEFIISNQVIRSATSVGANISEAQFAQSRADFITKLRIALKEANETRYWLRVLFRTENIAHEAFENLSKRCTDIIVKLVFSIKTATKK</sequence>
<dbReference type="PANTHER" id="PTHR38471">
    <property type="entry name" value="FOUR HELIX BUNDLE PROTEIN"/>
    <property type="match status" value="1"/>
</dbReference>
<dbReference type="PIRSF" id="PIRSF035652">
    <property type="entry name" value="CHP02436"/>
    <property type="match status" value="1"/>
</dbReference>
<evidence type="ECO:0000313" key="1">
    <source>
        <dbReference type="EMBL" id="MPL67159.1"/>
    </source>
</evidence>
<dbReference type="SUPFAM" id="SSF158446">
    <property type="entry name" value="IVS-encoded protein-like"/>
    <property type="match status" value="1"/>
</dbReference>
<dbReference type="AlphaFoldDB" id="A0A644TKF5"/>
<proteinExistence type="predicted"/>
<name>A0A644TKF5_9ZZZZ</name>
<dbReference type="Pfam" id="PF05635">
    <property type="entry name" value="23S_rRNA_IVP"/>
    <property type="match status" value="1"/>
</dbReference>